<organism evidence="2 3">
    <name type="scientific">Aldrovandia affinis</name>
    <dbReference type="NCBI Taxonomy" id="143900"/>
    <lineage>
        <taxon>Eukaryota</taxon>
        <taxon>Metazoa</taxon>
        <taxon>Chordata</taxon>
        <taxon>Craniata</taxon>
        <taxon>Vertebrata</taxon>
        <taxon>Euteleostomi</taxon>
        <taxon>Actinopterygii</taxon>
        <taxon>Neopterygii</taxon>
        <taxon>Teleostei</taxon>
        <taxon>Notacanthiformes</taxon>
        <taxon>Halosauridae</taxon>
        <taxon>Aldrovandia</taxon>
    </lineage>
</organism>
<reference evidence="2" key="1">
    <citation type="journal article" date="2023" name="Science">
        <title>Genome structures resolve the early diversification of teleost fishes.</title>
        <authorList>
            <person name="Parey E."/>
            <person name="Louis A."/>
            <person name="Montfort J."/>
            <person name="Bouchez O."/>
            <person name="Roques C."/>
            <person name="Iampietro C."/>
            <person name="Lluch J."/>
            <person name="Castinel A."/>
            <person name="Donnadieu C."/>
            <person name="Desvignes T."/>
            <person name="Floi Bucao C."/>
            <person name="Jouanno E."/>
            <person name="Wen M."/>
            <person name="Mejri S."/>
            <person name="Dirks R."/>
            <person name="Jansen H."/>
            <person name="Henkel C."/>
            <person name="Chen W.J."/>
            <person name="Zahm M."/>
            <person name="Cabau C."/>
            <person name="Klopp C."/>
            <person name="Thompson A.W."/>
            <person name="Robinson-Rechavi M."/>
            <person name="Braasch I."/>
            <person name="Lecointre G."/>
            <person name="Bobe J."/>
            <person name="Postlethwait J.H."/>
            <person name="Berthelot C."/>
            <person name="Roest Crollius H."/>
            <person name="Guiguen Y."/>
        </authorList>
    </citation>
    <scope>NUCLEOTIDE SEQUENCE</scope>
    <source>
        <strain evidence="2">NC1722</strain>
    </source>
</reference>
<dbReference type="Proteomes" id="UP001221898">
    <property type="component" value="Unassembled WGS sequence"/>
</dbReference>
<evidence type="ECO:0000256" key="1">
    <source>
        <dbReference type="SAM" id="MobiDB-lite"/>
    </source>
</evidence>
<comment type="caution">
    <text evidence="2">The sequence shown here is derived from an EMBL/GenBank/DDBJ whole genome shotgun (WGS) entry which is preliminary data.</text>
</comment>
<feature type="region of interest" description="Disordered" evidence="1">
    <location>
        <begin position="1"/>
        <end position="56"/>
    </location>
</feature>
<feature type="compositionally biased region" description="Polar residues" evidence="1">
    <location>
        <begin position="10"/>
        <end position="26"/>
    </location>
</feature>
<name>A0AAD7WWH8_9TELE</name>
<feature type="compositionally biased region" description="Basic and acidic residues" evidence="1">
    <location>
        <begin position="31"/>
        <end position="41"/>
    </location>
</feature>
<accession>A0AAD7WWH8</accession>
<evidence type="ECO:0000313" key="2">
    <source>
        <dbReference type="EMBL" id="KAJ8411600.1"/>
    </source>
</evidence>
<proteinExistence type="predicted"/>
<protein>
    <submittedName>
        <fullName evidence="2">Uncharacterized protein</fullName>
    </submittedName>
</protein>
<keyword evidence="3" id="KW-1185">Reference proteome</keyword>
<dbReference type="EMBL" id="JAINUG010000022">
    <property type="protein sequence ID" value="KAJ8411600.1"/>
    <property type="molecule type" value="Genomic_DNA"/>
</dbReference>
<gene>
    <name evidence="2" type="ORF">AAFF_G00164080</name>
</gene>
<dbReference type="AlphaFoldDB" id="A0AAD7WWH8"/>
<sequence length="133" mass="14271">MQRHARKTSGMWTTTASHRLGSSSGRIQRKPTLDRMGRDCRGLPSISLRRPQRRSGKSIRGGFFFKLQSDAHIPVIGVKGYVAMAFLRRAFLQVCAQGCPPSPAPGLGVGTPLQGGGARLQHSAELTSGGACR</sequence>
<evidence type="ECO:0000313" key="3">
    <source>
        <dbReference type="Proteomes" id="UP001221898"/>
    </source>
</evidence>